<evidence type="ECO:0000313" key="3">
    <source>
        <dbReference type="Proteomes" id="UP000316621"/>
    </source>
</evidence>
<dbReference type="Gramene" id="RZC45952">
    <property type="protein sequence ID" value="RZC45952"/>
    <property type="gene ID" value="C5167_038901"/>
</dbReference>
<dbReference type="Proteomes" id="UP000316621">
    <property type="component" value="Chromosome 1"/>
</dbReference>
<reference evidence="2 3" key="1">
    <citation type="journal article" date="2018" name="Science">
        <title>The opium poppy genome and morphinan production.</title>
        <authorList>
            <person name="Guo L."/>
            <person name="Winzer T."/>
            <person name="Yang X."/>
            <person name="Li Y."/>
            <person name="Ning Z."/>
            <person name="He Z."/>
            <person name="Teodor R."/>
            <person name="Lu Y."/>
            <person name="Bowser T.A."/>
            <person name="Graham I.A."/>
            <person name="Ye K."/>
        </authorList>
    </citation>
    <scope>NUCLEOTIDE SEQUENCE [LARGE SCALE GENOMIC DNA]</scope>
    <source>
        <strain evidence="3">cv. HN1</strain>
        <tissue evidence="2">Leaves</tissue>
    </source>
</reference>
<evidence type="ECO:0000256" key="1">
    <source>
        <dbReference type="SAM" id="Phobius"/>
    </source>
</evidence>
<sequence>MVIFSTLLRPYGSDSQPYESKPNHAPFRSKMVTTAMLRYEMNRRLGNRHCFFSCALILSLKLEFHNQTELLKEYRKSGERHGNMTTNNKMISREDDFVVVVLLMMVTTMALCPHLCPFEFKKRR</sequence>
<dbReference type="AlphaFoldDB" id="A0A4Y7IE34"/>
<organism evidence="2 3">
    <name type="scientific">Papaver somniferum</name>
    <name type="common">Opium poppy</name>
    <dbReference type="NCBI Taxonomy" id="3469"/>
    <lineage>
        <taxon>Eukaryota</taxon>
        <taxon>Viridiplantae</taxon>
        <taxon>Streptophyta</taxon>
        <taxon>Embryophyta</taxon>
        <taxon>Tracheophyta</taxon>
        <taxon>Spermatophyta</taxon>
        <taxon>Magnoliopsida</taxon>
        <taxon>Ranunculales</taxon>
        <taxon>Papaveraceae</taxon>
        <taxon>Papaveroideae</taxon>
        <taxon>Papaver</taxon>
    </lineage>
</organism>
<evidence type="ECO:0000313" key="2">
    <source>
        <dbReference type="EMBL" id="RZC45952.1"/>
    </source>
</evidence>
<dbReference type="EMBL" id="CM010715">
    <property type="protein sequence ID" value="RZC45952.1"/>
    <property type="molecule type" value="Genomic_DNA"/>
</dbReference>
<name>A0A4Y7IE34_PAPSO</name>
<gene>
    <name evidence="2" type="ORF">C5167_038901</name>
</gene>
<proteinExistence type="predicted"/>
<keyword evidence="1" id="KW-1133">Transmembrane helix</keyword>
<keyword evidence="1" id="KW-0812">Transmembrane</keyword>
<keyword evidence="3" id="KW-1185">Reference proteome</keyword>
<evidence type="ECO:0008006" key="4">
    <source>
        <dbReference type="Google" id="ProtNLM"/>
    </source>
</evidence>
<keyword evidence="1" id="KW-0472">Membrane</keyword>
<protein>
    <recommendedName>
        <fullName evidence="4">Transmembrane protein</fullName>
    </recommendedName>
</protein>
<feature type="transmembrane region" description="Helical" evidence="1">
    <location>
        <begin position="97"/>
        <end position="116"/>
    </location>
</feature>
<accession>A0A4Y7IE34</accession>